<evidence type="ECO:0000256" key="1">
    <source>
        <dbReference type="ARBA" id="ARBA00006271"/>
    </source>
</evidence>
<proteinExistence type="inferred from homology"/>
<keyword evidence="3 7" id="KW-0227">DNA damage</keyword>
<dbReference type="InterPro" id="IPR007695">
    <property type="entry name" value="DNA_mismatch_repair_MutS-lik_N"/>
</dbReference>
<comment type="caution">
    <text evidence="10">The sequence shown here is derived from an EMBL/GenBank/DDBJ whole genome shotgun (WGS) entry which is preliminary data.</text>
</comment>
<evidence type="ECO:0000313" key="10">
    <source>
        <dbReference type="EMBL" id="KAJ4140958.1"/>
    </source>
</evidence>
<dbReference type="InterPro" id="IPR045076">
    <property type="entry name" value="MutS"/>
</dbReference>
<dbReference type="SUPFAM" id="SSF53150">
    <property type="entry name" value="DNA repair protein MutS, domain II"/>
    <property type="match status" value="1"/>
</dbReference>
<dbReference type="PANTHER" id="PTHR11361">
    <property type="entry name" value="DNA MISMATCH REPAIR PROTEIN MUTS FAMILY MEMBER"/>
    <property type="match status" value="1"/>
</dbReference>
<reference evidence="10" key="1">
    <citation type="submission" date="2022-09" db="EMBL/GenBank/DDBJ databases">
        <title>Fusarium specimens isolated from Avocado Roots.</title>
        <authorList>
            <person name="Stajich J."/>
            <person name="Roper C."/>
            <person name="Heimlech-Rivalta G."/>
        </authorList>
    </citation>
    <scope>NUCLEOTIDE SEQUENCE</scope>
    <source>
        <strain evidence="10">CF00095</strain>
    </source>
</reference>
<dbReference type="SUPFAM" id="SSF52540">
    <property type="entry name" value="P-loop containing nucleoside triphosphate hydrolases"/>
    <property type="match status" value="1"/>
</dbReference>
<evidence type="ECO:0000313" key="11">
    <source>
        <dbReference type="Proteomes" id="UP001152024"/>
    </source>
</evidence>
<dbReference type="Gene3D" id="3.30.420.110">
    <property type="entry name" value="MutS, connector domain"/>
    <property type="match status" value="1"/>
</dbReference>
<organism evidence="10 11">
    <name type="scientific">Fusarium equiseti</name>
    <name type="common">Fusarium scirpi</name>
    <dbReference type="NCBI Taxonomy" id="61235"/>
    <lineage>
        <taxon>Eukaryota</taxon>
        <taxon>Fungi</taxon>
        <taxon>Dikarya</taxon>
        <taxon>Ascomycota</taxon>
        <taxon>Pezizomycotina</taxon>
        <taxon>Sordariomycetes</taxon>
        <taxon>Hypocreomycetidae</taxon>
        <taxon>Hypocreales</taxon>
        <taxon>Nectriaceae</taxon>
        <taxon>Fusarium</taxon>
        <taxon>Fusarium incarnatum-equiseti species complex</taxon>
    </lineage>
</organism>
<dbReference type="InterPro" id="IPR007860">
    <property type="entry name" value="DNA_mmatch_repair_MutS_con_dom"/>
</dbReference>
<dbReference type="InterPro" id="IPR007696">
    <property type="entry name" value="DNA_mismatch_repair_MutS_core"/>
</dbReference>
<dbReference type="Gene3D" id="1.10.1420.10">
    <property type="match status" value="3"/>
</dbReference>
<dbReference type="PIRSF" id="PIRSF037677">
    <property type="entry name" value="DNA_mis_repair_Msh6"/>
    <property type="match status" value="1"/>
</dbReference>
<dbReference type="EMBL" id="JAOQBH010000001">
    <property type="protein sequence ID" value="KAJ4140958.1"/>
    <property type="molecule type" value="Genomic_DNA"/>
</dbReference>
<feature type="region of interest" description="Disordered" evidence="8">
    <location>
        <begin position="306"/>
        <end position="329"/>
    </location>
</feature>
<evidence type="ECO:0000256" key="5">
    <source>
        <dbReference type="ARBA" id="ARBA00023125"/>
    </source>
</evidence>
<evidence type="ECO:0000259" key="9">
    <source>
        <dbReference type="PROSITE" id="PS00486"/>
    </source>
</evidence>
<dbReference type="Gene3D" id="3.40.50.300">
    <property type="entry name" value="P-loop containing nucleotide triphosphate hydrolases"/>
    <property type="match status" value="1"/>
</dbReference>
<comment type="similarity">
    <text evidence="1 7">Belongs to the DNA mismatch repair MutS family.</text>
</comment>
<protein>
    <recommendedName>
        <fullName evidence="7">DNA mismatch repair protein</fullName>
    </recommendedName>
</protein>
<keyword evidence="6 7" id="KW-0234">DNA repair</keyword>
<keyword evidence="2 7" id="KW-0547">Nucleotide-binding</keyword>
<evidence type="ECO:0000256" key="6">
    <source>
        <dbReference type="ARBA" id="ARBA00023204"/>
    </source>
</evidence>
<gene>
    <name evidence="10" type="primary">msh1</name>
    <name evidence="10" type="ORF">NW768_000165</name>
</gene>
<evidence type="ECO:0000256" key="4">
    <source>
        <dbReference type="ARBA" id="ARBA00022840"/>
    </source>
</evidence>
<feature type="compositionally biased region" description="Polar residues" evidence="8">
    <location>
        <begin position="94"/>
        <end position="111"/>
    </location>
</feature>
<dbReference type="PANTHER" id="PTHR11361:SF34">
    <property type="entry name" value="DNA MISMATCH REPAIR PROTEIN MSH1, MITOCHONDRIAL"/>
    <property type="match status" value="1"/>
</dbReference>
<dbReference type="SUPFAM" id="SSF48334">
    <property type="entry name" value="DNA repair protein MutS, domain III"/>
    <property type="match status" value="1"/>
</dbReference>
<keyword evidence="5 7" id="KW-0238">DNA-binding</keyword>
<evidence type="ECO:0000256" key="3">
    <source>
        <dbReference type="ARBA" id="ARBA00022763"/>
    </source>
</evidence>
<accession>A0ABQ8RS62</accession>
<dbReference type="InterPro" id="IPR027417">
    <property type="entry name" value="P-loop_NTPase"/>
</dbReference>
<dbReference type="InterPro" id="IPR017261">
    <property type="entry name" value="DNA_mismatch_repair_MutS/MSH"/>
</dbReference>
<dbReference type="Pfam" id="PF00488">
    <property type="entry name" value="MutS_V"/>
    <property type="match status" value="1"/>
</dbReference>
<dbReference type="Proteomes" id="UP001152024">
    <property type="component" value="Unassembled WGS sequence"/>
</dbReference>
<sequence length="1099" mass="120039">MVPPVIGIRHLRPLASSSTSTSTAASRPVAALHTSHPLAKADDAAEAQAQALAITYTAIATTTASISQTYRHIGHPLRDGFSIRPFLPVASPHRSLQTRGKKTTTTFQLSDLPQGLIQPKPASPLATSSQASSPHDETTEPTPQPLPLPSLPQDPPAYPTVVLQARQNMLKFDNCVLLTRVGGFYELYFEHAEEYGPLLNIKVASKKTNAGLVSMAGFPFFQLDRFLKILVQDLNRHVAIAEEFPNSPTAKVKSGGLMHDRQVTRIVTPGTLIDENFMDPYANNYVMAIHVDQKLRATETNDNIGRVPAPGAGPVDHKSVSEPGSAHTVPSAVDVGRDIGQPQGSQDAMPIGLAWLDLSTGHFCTQQANLESLPAILSRLSPRELLLDQDLQAFPDHGIFAPLAEERGIISYAPRPHDSPLLDPINWAPMLESALSEIEVTAFSSAEVHAASFLLGYVKDQLVGMSIKLQPPQRNENVQVMAIDKNSLRGLEIKQTIRDGVFRGSLLHAIRRTVTKSGARLLNEWLSAPSASLKIITGRQDLVALFIDDANVCDSVIILLRRSYDSQRLVQKFTLGRGDADDLLGLASTIDATREIVDLLKKANTPSRKAKSPCLTSLLSRISMTKSLKLAQRIRDAIDEDGIELQHEVEDSETSQMLALAEDIVNNEGSLSDAASLPKGKRKRPASIRDYYAEDNEAWIMKPAASPTLKRLHADLATLIEEKIALNESLRETLKAPSLSLRWTPGLGHIAHIKGKDARNLVDVQALSSSRSTRSFHITEWTHLGQQLDQVRAQIRAEEQAVFHSLREHVVMNIVNLRRHAAVLDELDIATSFAKLAQEQSLVRPVMNNTTSHTIMGGRHPTVEGGLFEQGRGFVRNDCLVGSPKDGRIWLITGPNMAGKSTFLRQNALITILAQIGCYVPASYAELGIVDAIFSRVGSADNLYQDQSTFMVEMLETAAILKQATSRSFVIMDEIGRGTTPEDGTAVAFACLHHLATVNQCRTLFATHFHSIADLAAAEGLCSTEASIVQTYCTDVVEDGQGSFYYNHKLQKGINRQSHALKVAKLAGLPDKAIDIARRVLHHDVPEPNGPDETRVCQD</sequence>
<dbReference type="Gene3D" id="3.40.1170.10">
    <property type="entry name" value="DNA repair protein MutS, domain I"/>
    <property type="match status" value="1"/>
</dbReference>
<name>A0ABQ8RS62_FUSEQ</name>
<dbReference type="InterPro" id="IPR016151">
    <property type="entry name" value="DNA_mismatch_repair_MutS_N"/>
</dbReference>
<feature type="domain" description="DNA mismatch repair proteins mutS family" evidence="9">
    <location>
        <begin position="968"/>
        <end position="984"/>
    </location>
</feature>
<evidence type="ECO:0000256" key="8">
    <source>
        <dbReference type="SAM" id="MobiDB-lite"/>
    </source>
</evidence>
<dbReference type="InterPro" id="IPR000432">
    <property type="entry name" value="DNA_mismatch_repair_MutS_C"/>
</dbReference>
<dbReference type="InterPro" id="IPR036678">
    <property type="entry name" value="MutS_con_dom_sf"/>
</dbReference>
<dbReference type="Pfam" id="PF01624">
    <property type="entry name" value="MutS_I"/>
    <property type="match status" value="1"/>
</dbReference>
<evidence type="ECO:0000256" key="2">
    <source>
        <dbReference type="ARBA" id="ARBA00022741"/>
    </source>
</evidence>
<dbReference type="SMART" id="SM00533">
    <property type="entry name" value="MUTSd"/>
    <property type="match status" value="1"/>
</dbReference>
<keyword evidence="11" id="KW-1185">Reference proteome</keyword>
<evidence type="ECO:0000256" key="7">
    <source>
        <dbReference type="PIRNR" id="PIRNR037677"/>
    </source>
</evidence>
<dbReference type="PROSITE" id="PS00486">
    <property type="entry name" value="DNA_MISMATCH_REPAIR_2"/>
    <property type="match status" value="1"/>
</dbReference>
<keyword evidence="4 7" id="KW-0067">ATP-binding</keyword>
<dbReference type="SMART" id="SM00534">
    <property type="entry name" value="MUTSac"/>
    <property type="match status" value="1"/>
</dbReference>
<dbReference type="Pfam" id="PF05192">
    <property type="entry name" value="MutS_III"/>
    <property type="match status" value="1"/>
</dbReference>
<feature type="region of interest" description="Disordered" evidence="8">
    <location>
        <begin position="92"/>
        <end position="153"/>
    </location>
</feature>
<comment type="function">
    <text evidence="7">Component of the post-replicative DNA mismatch repair system (MMR).</text>
</comment>
<dbReference type="InterPro" id="IPR036187">
    <property type="entry name" value="DNA_mismatch_repair_MutS_sf"/>
</dbReference>
<feature type="compositionally biased region" description="Pro residues" evidence="8">
    <location>
        <begin position="142"/>
        <end position="153"/>
    </location>
</feature>
<dbReference type="Pfam" id="PF05188">
    <property type="entry name" value="MutS_II"/>
    <property type="match status" value="1"/>
</dbReference>
<dbReference type="SUPFAM" id="SSF55271">
    <property type="entry name" value="DNA repair protein MutS, domain I"/>
    <property type="match status" value="1"/>
</dbReference>